<evidence type="ECO:0000259" key="10">
    <source>
        <dbReference type="Pfam" id="PF01636"/>
    </source>
</evidence>
<dbReference type="InterPro" id="IPR050249">
    <property type="entry name" value="Pseudomonas-type_ThrB"/>
</dbReference>
<evidence type="ECO:0000256" key="7">
    <source>
        <dbReference type="ARBA" id="ARBA00038240"/>
    </source>
</evidence>
<dbReference type="GO" id="GO:0009088">
    <property type="term" value="P:threonine biosynthetic process"/>
    <property type="evidence" value="ECO:0007669"/>
    <property type="project" value="UniProtKB-UniRule"/>
</dbReference>
<dbReference type="Proteomes" id="UP000253570">
    <property type="component" value="Unassembled WGS sequence"/>
</dbReference>
<sequence length="322" mass="37681">MAVYTKVTLEDANEFLDKYYDLGNLVSITEITQGVENTNYIIETNNCKYILTLYEQRVSSSDIPFFIDLLVHLDKRDIVCPKPIIMKSKRYTENLNGRHAAIFSFLYGKSTINIKNEHCSLVGQTLADIHQKTVNLDIYRDNNLSFNHWSKLYKSIKYPIKDLQNNLDKEIVKELNFLTSNWPQNLPLGIIHGDLFPDNIFFDASSLSGVIDFYFACNEFYAFDIAICINAWCFEKDNSFNITKAKHLLEGYKKFRDLSMDELYYLPILCRGSALRFLLTRIIDWQRDDKRALVIPKDPLEYFNKLRFHQSVLSVKDYGIYE</sequence>
<dbReference type="GO" id="GO:0004413">
    <property type="term" value="F:homoserine kinase activity"/>
    <property type="evidence" value="ECO:0007669"/>
    <property type="project" value="UniProtKB-UniRule"/>
</dbReference>
<feature type="domain" description="Aminoglycoside phosphotransferase" evidence="10">
    <location>
        <begin position="28"/>
        <end position="257"/>
    </location>
</feature>
<dbReference type="NCBIfam" id="NF003558">
    <property type="entry name" value="PRK05231.1"/>
    <property type="match status" value="1"/>
</dbReference>
<dbReference type="PANTHER" id="PTHR21064:SF6">
    <property type="entry name" value="AMINOGLYCOSIDE PHOSPHOTRANSFERASE DOMAIN-CONTAINING PROTEIN"/>
    <property type="match status" value="1"/>
</dbReference>
<comment type="similarity">
    <text evidence="7 8">Belongs to the pseudomonas-type ThrB family.</text>
</comment>
<evidence type="ECO:0000256" key="6">
    <source>
        <dbReference type="ARBA" id="ARBA00022840"/>
    </source>
</evidence>
<dbReference type="Gene3D" id="3.90.1200.10">
    <property type="match status" value="1"/>
</dbReference>
<dbReference type="UniPathway" id="UPA00050">
    <property type="reaction ID" value="UER00064"/>
</dbReference>
<keyword evidence="3 8" id="KW-0791">Threonine biosynthesis</keyword>
<evidence type="ECO:0000256" key="1">
    <source>
        <dbReference type="ARBA" id="ARBA00022605"/>
    </source>
</evidence>
<organism evidence="11 12">
    <name type="scientific">PS1 clade bacterium</name>
    <dbReference type="NCBI Taxonomy" id="2175152"/>
    <lineage>
        <taxon>Bacteria</taxon>
        <taxon>Pseudomonadati</taxon>
        <taxon>Pseudomonadota</taxon>
        <taxon>Alphaproteobacteria</taxon>
        <taxon>PS1 clade</taxon>
    </lineage>
</organism>
<evidence type="ECO:0000256" key="8">
    <source>
        <dbReference type="HAMAP-Rule" id="MF_00301"/>
    </source>
</evidence>
<keyword evidence="6 8" id="KW-0067">ATP-binding</keyword>
<dbReference type="Gene3D" id="3.30.200.20">
    <property type="entry name" value="Phosphorylase Kinase, domain 1"/>
    <property type="match status" value="1"/>
</dbReference>
<keyword evidence="5 8" id="KW-0418">Kinase</keyword>
<name>A0A368DQN0_9PROT</name>
<dbReference type="Pfam" id="PF01636">
    <property type="entry name" value="APH"/>
    <property type="match status" value="1"/>
</dbReference>
<dbReference type="SUPFAM" id="SSF56112">
    <property type="entry name" value="Protein kinase-like (PK-like)"/>
    <property type="match status" value="1"/>
</dbReference>
<evidence type="ECO:0000256" key="3">
    <source>
        <dbReference type="ARBA" id="ARBA00022697"/>
    </source>
</evidence>
<dbReference type="EC" id="2.7.1.39" evidence="8 9"/>
<evidence type="ECO:0000313" key="11">
    <source>
        <dbReference type="EMBL" id="RCL74129.1"/>
    </source>
</evidence>
<evidence type="ECO:0000256" key="5">
    <source>
        <dbReference type="ARBA" id="ARBA00022777"/>
    </source>
</evidence>
<dbReference type="EMBL" id="QOQD01000003">
    <property type="protein sequence ID" value="RCL74129.1"/>
    <property type="molecule type" value="Genomic_DNA"/>
</dbReference>
<dbReference type="InterPro" id="IPR005280">
    <property type="entry name" value="Homoserine_kinase_II"/>
</dbReference>
<dbReference type="InterPro" id="IPR002575">
    <property type="entry name" value="Aminoglycoside_PTrfase"/>
</dbReference>
<dbReference type="AlphaFoldDB" id="A0A368DQN0"/>
<accession>A0A368DQN0</accession>
<evidence type="ECO:0000256" key="2">
    <source>
        <dbReference type="ARBA" id="ARBA00022679"/>
    </source>
</evidence>
<protein>
    <recommendedName>
        <fullName evidence="8 9">Homoserine kinase</fullName>
        <shortName evidence="8">HK</shortName>
        <shortName evidence="8">HSK</shortName>
        <ecNumber evidence="8 9">2.7.1.39</ecNumber>
    </recommendedName>
</protein>
<keyword evidence="1 8" id="KW-0028">Amino-acid biosynthesis</keyword>
<evidence type="ECO:0000256" key="9">
    <source>
        <dbReference type="NCBIfam" id="TIGR00938"/>
    </source>
</evidence>
<proteinExistence type="inferred from homology"/>
<dbReference type="GO" id="GO:0005524">
    <property type="term" value="F:ATP binding"/>
    <property type="evidence" value="ECO:0007669"/>
    <property type="project" value="UniProtKB-KW"/>
</dbReference>
<reference evidence="11 12" key="1">
    <citation type="journal article" date="2018" name="Microbiome">
        <title>Fine metagenomic profile of the Mediterranean stratified and mixed water columns revealed by assembly and recruitment.</title>
        <authorList>
            <person name="Haro-Moreno J.M."/>
            <person name="Lopez-Perez M."/>
            <person name="De La Torre J.R."/>
            <person name="Picazo A."/>
            <person name="Camacho A."/>
            <person name="Rodriguez-Valera F."/>
        </authorList>
    </citation>
    <scope>NUCLEOTIDE SEQUENCE [LARGE SCALE GENOMIC DNA]</scope>
    <source>
        <strain evidence="11">MED-G57</strain>
    </source>
</reference>
<dbReference type="NCBIfam" id="TIGR00938">
    <property type="entry name" value="thrB_alt"/>
    <property type="match status" value="1"/>
</dbReference>
<gene>
    <name evidence="8" type="primary">thrB</name>
    <name evidence="11" type="ORF">DBW71_01640</name>
</gene>
<keyword evidence="4 8" id="KW-0547">Nucleotide-binding</keyword>
<dbReference type="PANTHER" id="PTHR21064">
    <property type="entry name" value="AMINOGLYCOSIDE PHOSPHOTRANSFERASE DOMAIN-CONTAINING PROTEIN-RELATED"/>
    <property type="match status" value="1"/>
</dbReference>
<dbReference type="CDD" id="cd05153">
    <property type="entry name" value="HomoserineK_II"/>
    <property type="match status" value="1"/>
</dbReference>
<dbReference type="InterPro" id="IPR011009">
    <property type="entry name" value="Kinase-like_dom_sf"/>
</dbReference>
<keyword evidence="2 8" id="KW-0808">Transferase</keyword>
<comment type="catalytic activity">
    <reaction evidence="8">
        <text>L-homoserine + ATP = O-phospho-L-homoserine + ADP + H(+)</text>
        <dbReference type="Rhea" id="RHEA:13985"/>
        <dbReference type="ChEBI" id="CHEBI:15378"/>
        <dbReference type="ChEBI" id="CHEBI:30616"/>
        <dbReference type="ChEBI" id="CHEBI:57476"/>
        <dbReference type="ChEBI" id="CHEBI:57590"/>
        <dbReference type="ChEBI" id="CHEBI:456216"/>
        <dbReference type="EC" id="2.7.1.39"/>
    </reaction>
</comment>
<dbReference type="HAMAP" id="MF_00301">
    <property type="entry name" value="Homoser_kinase_2"/>
    <property type="match status" value="1"/>
</dbReference>
<comment type="caution">
    <text evidence="11">The sequence shown here is derived from an EMBL/GenBank/DDBJ whole genome shotgun (WGS) entry which is preliminary data.</text>
</comment>
<evidence type="ECO:0000256" key="4">
    <source>
        <dbReference type="ARBA" id="ARBA00022741"/>
    </source>
</evidence>
<comment type="pathway">
    <text evidence="8">Amino-acid biosynthesis; L-threonine biosynthesis; L-threonine from L-aspartate: step 4/5.</text>
</comment>
<evidence type="ECO:0000313" key="12">
    <source>
        <dbReference type="Proteomes" id="UP000253570"/>
    </source>
</evidence>